<gene>
    <name evidence="1" type="ORF">JBS370_LOCUS35227</name>
</gene>
<accession>A0A820AFK5</accession>
<comment type="caution">
    <text evidence="1">The sequence shown here is derived from an EMBL/GenBank/DDBJ whole genome shotgun (WGS) entry which is preliminary data.</text>
</comment>
<name>A0A820AFK5_9BILA</name>
<feature type="non-terminal residue" evidence="1">
    <location>
        <position position="1"/>
    </location>
</feature>
<protein>
    <submittedName>
        <fullName evidence="1">Uncharacterized protein</fullName>
    </submittedName>
</protein>
<evidence type="ECO:0000313" key="2">
    <source>
        <dbReference type="Proteomes" id="UP000663836"/>
    </source>
</evidence>
<organism evidence="1 2">
    <name type="scientific">Rotaria sordida</name>
    <dbReference type="NCBI Taxonomy" id="392033"/>
    <lineage>
        <taxon>Eukaryota</taxon>
        <taxon>Metazoa</taxon>
        <taxon>Spiralia</taxon>
        <taxon>Gnathifera</taxon>
        <taxon>Rotifera</taxon>
        <taxon>Eurotatoria</taxon>
        <taxon>Bdelloidea</taxon>
        <taxon>Philodinida</taxon>
        <taxon>Philodinidae</taxon>
        <taxon>Rotaria</taxon>
    </lineage>
</organism>
<evidence type="ECO:0000313" key="1">
    <source>
        <dbReference type="EMBL" id="CAF4175388.1"/>
    </source>
</evidence>
<dbReference type="AlphaFoldDB" id="A0A820AFK5"/>
<reference evidence="1" key="1">
    <citation type="submission" date="2021-02" db="EMBL/GenBank/DDBJ databases">
        <authorList>
            <person name="Nowell W R."/>
        </authorList>
    </citation>
    <scope>NUCLEOTIDE SEQUENCE</scope>
</reference>
<dbReference type="Proteomes" id="UP000663836">
    <property type="component" value="Unassembled WGS sequence"/>
</dbReference>
<sequence length="36" mass="4171">SMGRYLDNVMGGNPNPTYGQMLGSYYPGYHYPYGWY</sequence>
<proteinExistence type="predicted"/>
<dbReference type="EMBL" id="CAJOBD010012014">
    <property type="protein sequence ID" value="CAF4175388.1"/>
    <property type="molecule type" value="Genomic_DNA"/>
</dbReference>